<dbReference type="Pfam" id="PF07624">
    <property type="entry name" value="PSD2"/>
    <property type="match status" value="1"/>
</dbReference>
<gene>
    <name evidence="9" type="ORF">SV7mr_16190</name>
</gene>
<feature type="domain" description="DUF1595" evidence="8">
    <location>
        <begin position="472"/>
        <end position="531"/>
    </location>
</feature>
<feature type="domain" description="Cytochrome C Planctomycete-type" evidence="7">
    <location>
        <begin position="82"/>
        <end position="129"/>
    </location>
</feature>
<dbReference type="InterPro" id="IPR013036">
    <property type="entry name" value="DUF1587"/>
</dbReference>
<dbReference type="Pfam" id="PF07637">
    <property type="entry name" value="PSD5"/>
    <property type="match status" value="1"/>
</dbReference>
<dbReference type="Pfam" id="PF07635">
    <property type="entry name" value="PSCyt1"/>
    <property type="match status" value="1"/>
</dbReference>
<dbReference type="Pfam" id="PF07631">
    <property type="entry name" value="PSD4"/>
    <property type="match status" value="1"/>
</dbReference>
<evidence type="ECO:0000256" key="2">
    <source>
        <dbReference type="SAM" id="SignalP"/>
    </source>
</evidence>
<feature type="domain" description="DUF1585" evidence="3">
    <location>
        <begin position="801"/>
        <end position="873"/>
    </location>
</feature>
<dbReference type="OrthoDB" id="175242at2"/>
<sequence length="876" mass="100209" precursor="true">MKLLYFCLLAICCASVAPSALADEPAITLQAARALGRANSNLLNPPAKQQTEATARPDQAELYQANVTFYHQSLKQVLIKSCLSCHGPDEAEGRLRIDQLDPDLISGKNVSQWREIYHVLSNSEMPPEDEPEVALADQDRAKIIDWLSEEMRKASVVRRSQQTRSSFRRLTKYEYNYAIQDLLGLSYEIAEPLPPETVSEEGFKNNSDLLQMSTMQFESYRAIGLKALRRATVMGPRPEPVQYRIVMQDELTRLTSGKEDQSFQYDDESAKGKKSRQHLYNRQTGQAIQFSNAKANPLKEPMTKDQDESDPVVLVMPRNNELKLNLDRFLPDEGIMRVSMRTGRSTNHPDEFAALRFVFSAHTSNNANFSQTISRQDLPITATIDSPETVHFDIELGEIQRNPFRKLTTTFPRRDEFLHIRNVSNAHRRDQPLQVWMESIEITAPFYEQWPPKSHQDIFIASKHQDNEDHYAVEVLTHFLTRLWQRPVHESDVTPYVKLFKTFRTDFESFEGAMVEVLATAMASPEFLYVIQKQESPRAADDAERRINDFELAKRLSLFLWSSLPDEQLYDLANRGTLSDPEVLGKQVDRMLADPRAKRFATHFVTQWLGLDGLDSITHIKDADLAEAIRREPIELFREVLNQNHSVMDFLHADYAVVNERLAAHYRIPNVRGPDFRPVAIDQRVQRGGVMTCAAVLAMNSDGKDSHPLKRGVWMLERILHDPPPPPPPNVPEVDLTDPRILQMTLKERIADHRNKPACFSCHARIDPWGIAFENYDAMGSFRTKIKNAPVDASAQLFNKQTLDGVDGLKRYLLTERQDQFARAMVHKMATYALGRPMSFGDHADLETLTQKLRQNDDQLRDLVHLITESDLFHSP</sequence>
<keyword evidence="2" id="KW-0732">Signal</keyword>
<dbReference type="EMBL" id="CP036272">
    <property type="protein sequence ID" value="QDT59113.1"/>
    <property type="molecule type" value="Genomic_DNA"/>
</dbReference>
<dbReference type="InterPro" id="IPR013039">
    <property type="entry name" value="DUF1588"/>
</dbReference>
<dbReference type="RefSeq" id="WP_145270769.1">
    <property type="nucleotide sequence ID" value="NZ_CP036272.1"/>
</dbReference>
<dbReference type="Pfam" id="PF07626">
    <property type="entry name" value="PSD3"/>
    <property type="match status" value="1"/>
</dbReference>
<evidence type="ECO:0000259" key="8">
    <source>
        <dbReference type="Pfam" id="PF07637"/>
    </source>
</evidence>
<dbReference type="AlphaFoldDB" id="A0A517SSN8"/>
<feature type="domain" description="DUF1588" evidence="5">
    <location>
        <begin position="687"/>
        <end position="785"/>
    </location>
</feature>
<reference evidence="9 10" key="1">
    <citation type="submission" date="2019-02" db="EMBL/GenBank/DDBJ databases">
        <title>Deep-cultivation of Planctomycetes and their phenomic and genomic characterization uncovers novel biology.</title>
        <authorList>
            <person name="Wiegand S."/>
            <person name="Jogler M."/>
            <person name="Boedeker C."/>
            <person name="Pinto D."/>
            <person name="Vollmers J."/>
            <person name="Rivas-Marin E."/>
            <person name="Kohn T."/>
            <person name="Peeters S.H."/>
            <person name="Heuer A."/>
            <person name="Rast P."/>
            <person name="Oberbeckmann S."/>
            <person name="Bunk B."/>
            <person name="Jeske O."/>
            <person name="Meyerdierks A."/>
            <person name="Storesund J.E."/>
            <person name="Kallscheuer N."/>
            <person name="Luecker S."/>
            <person name="Lage O.M."/>
            <person name="Pohl T."/>
            <person name="Merkel B.J."/>
            <person name="Hornburger P."/>
            <person name="Mueller R.-W."/>
            <person name="Bruemmer F."/>
            <person name="Labrenz M."/>
            <person name="Spormann A.M."/>
            <person name="Op den Camp H."/>
            <person name="Overmann J."/>
            <person name="Amann R."/>
            <person name="Jetten M.S.M."/>
            <person name="Mascher T."/>
            <person name="Medema M.H."/>
            <person name="Devos D.P."/>
            <person name="Kaster A.-K."/>
            <person name="Ovreas L."/>
            <person name="Rohde M."/>
            <person name="Galperin M.Y."/>
            <person name="Jogler C."/>
        </authorList>
    </citation>
    <scope>NUCLEOTIDE SEQUENCE [LARGE SCALE GENOMIC DNA]</scope>
    <source>
        <strain evidence="9 10">SV_7m_r</strain>
    </source>
</reference>
<evidence type="ECO:0000259" key="3">
    <source>
        <dbReference type="Pfam" id="PF07624"/>
    </source>
</evidence>
<name>A0A517SSN8_9BACT</name>
<proteinExistence type="predicted"/>
<dbReference type="InterPro" id="IPR013042">
    <property type="entry name" value="DUF1592"/>
</dbReference>
<keyword evidence="10" id="KW-1185">Reference proteome</keyword>
<evidence type="ECO:0000313" key="10">
    <source>
        <dbReference type="Proteomes" id="UP000315003"/>
    </source>
</evidence>
<organism evidence="9 10">
    <name type="scientific">Stieleria bergensis</name>
    <dbReference type="NCBI Taxonomy" id="2528025"/>
    <lineage>
        <taxon>Bacteria</taxon>
        <taxon>Pseudomonadati</taxon>
        <taxon>Planctomycetota</taxon>
        <taxon>Planctomycetia</taxon>
        <taxon>Pirellulales</taxon>
        <taxon>Pirellulaceae</taxon>
        <taxon>Stieleria</taxon>
    </lineage>
</organism>
<dbReference type="InterPro" id="IPR011429">
    <property type="entry name" value="Cyt_c_Planctomycete-type"/>
</dbReference>
<evidence type="ECO:0000259" key="6">
    <source>
        <dbReference type="Pfam" id="PF07631"/>
    </source>
</evidence>
<protein>
    <submittedName>
        <fullName evidence="9">Planctomycete cytochrome C</fullName>
    </submittedName>
</protein>
<feature type="chain" id="PRO_5022246104" evidence="2">
    <location>
        <begin position="23"/>
        <end position="876"/>
    </location>
</feature>
<dbReference type="InterPro" id="IPR011478">
    <property type="entry name" value="DUF1585"/>
</dbReference>
<dbReference type="Pfam" id="PF07627">
    <property type="entry name" value="PSCyt3"/>
    <property type="match status" value="1"/>
</dbReference>
<feature type="domain" description="DUF1587" evidence="4">
    <location>
        <begin position="168"/>
        <end position="232"/>
    </location>
</feature>
<accession>A0A517SSN8</accession>
<evidence type="ECO:0000259" key="7">
    <source>
        <dbReference type="Pfam" id="PF07635"/>
    </source>
</evidence>
<feature type="domain" description="DUF1592" evidence="6">
    <location>
        <begin position="547"/>
        <end position="668"/>
    </location>
</feature>
<dbReference type="Proteomes" id="UP000315003">
    <property type="component" value="Chromosome"/>
</dbReference>
<feature type="signal peptide" evidence="2">
    <location>
        <begin position="1"/>
        <end position="22"/>
    </location>
</feature>
<evidence type="ECO:0000259" key="5">
    <source>
        <dbReference type="Pfam" id="PF07627"/>
    </source>
</evidence>
<evidence type="ECO:0000256" key="1">
    <source>
        <dbReference type="SAM" id="MobiDB-lite"/>
    </source>
</evidence>
<evidence type="ECO:0000313" key="9">
    <source>
        <dbReference type="EMBL" id="QDT59113.1"/>
    </source>
</evidence>
<feature type="region of interest" description="Disordered" evidence="1">
    <location>
        <begin position="257"/>
        <end position="278"/>
    </location>
</feature>
<evidence type="ECO:0000259" key="4">
    <source>
        <dbReference type="Pfam" id="PF07626"/>
    </source>
</evidence>
<dbReference type="InterPro" id="IPR013043">
    <property type="entry name" value="DUF1595"/>
</dbReference>